<sequence length="242" mass="27050">MELSNVVVLLILGFAGVSCMKPTLINECKKGTPNAERCVLAVAERMRPKIAKGEFPEGFTVPRLDPAFIERLEVTGDPNFIAVFENVTVSGLKAFHVDKLTVHTSDQQISLVTKLDYIHLKGKYTMKSNLKMLPPVDGAGYATLELTNVKVLVRLHYFLIGKKGAKTVRFLPTEFKVMFDGDANFALTNALRGKPDQVTNEAINKMPHEILNKTKPAVQRHLSETFTTIVNHLMEDAERERK</sequence>
<dbReference type="KEGG" id="cqu:CpipJ_CPIJ000448"/>
<protein>
    <recommendedName>
        <fullName evidence="5">Hemolymph juvenile hormone binding protein</fullName>
    </recommendedName>
</protein>
<organism>
    <name type="scientific">Culex quinquefasciatus</name>
    <name type="common">Southern house mosquito</name>
    <name type="synonym">Culex pungens</name>
    <dbReference type="NCBI Taxonomy" id="7176"/>
    <lineage>
        <taxon>Eukaryota</taxon>
        <taxon>Metazoa</taxon>
        <taxon>Ecdysozoa</taxon>
        <taxon>Arthropoda</taxon>
        <taxon>Hexapoda</taxon>
        <taxon>Insecta</taxon>
        <taxon>Pterygota</taxon>
        <taxon>Neoptera</taxon>
        <taxon>Endopterygota</taxon>
        <taxon>Diptera</taxon>
        <taxon>Nematocera</taxon>
        <taxon>Culicoidea</taxon>
        <taxon>Culicidae</taxon>
        <taxon>Culicinae</taxon>
        <taxon>Culicini</taxon>
        <taxon>Culex</taxon>
        <taxon>Culex</taxon>
    </lineage>
</organism>
<dbReference type="GO" id="GO:0005615">
    <property type="term" value="C:extracellular space"/>
    <property type="evidence" value="ECO:0007669"/>
    <property type="project" value="TreeGrafter"/>
</dbReference>
<dbReference type="AlphaFoldDB" id="B0W084"/>
<evidence type="ECO:0000313" key="2">
    <source>
        <dbReference type="EMBL" id="EDS39623.1"/>
    </source>
</evidence>
<feature type="signal peptide" evidence="1">
    <location>
        <begin position="1"/>
        <end position="19"/>
    </location>
</feature>
<keyword evidence="1" id="KW-0732">Signal</keyword>
<dbReference type="Gene3D" id="3.15.10.30">
    <property type="entry name" value="Haemolymph juvenile hormone binding protein"/>
    <property type="match status" value="1"/>
</dbReference>
<dbReference type="Pfam" id="PF06585">
    <property type="entry name" value="JHBP"/>
    <property type="match status" value="1"/>
</dbReference>
<dbReference type="InParanoid" id="B0W084"/>
<evidence type="ECO:0000256" key="1">
    <source>
        <dbReference type="SAM" id="SignalP"/>
    </source>
</evidence>
<reference evidence="3" key="2">
    <citation type="submission" date="2020-05" db="UniProtKB">
        <authorList>
            <consortium name="EnsemblMetazoa"/>
        </authorList>
    </citation>
    <scope>IDENTIFICATION</scope>
    <source>
        <strain evidence="3">JHB</strain>
    </source>
</reference>
<dbReference type="OrthoDB" id="6838842at2759"/>
<dbReference type="VEuPathDB" id="VectorBase:CPIJ000448"/>
<dbReference type="SMART" id="SM00700">
    <property type="entry name" value="JHBP"/>
    <property type="match status" value="1"/>
</dbReference>
<dbReference type="Proteomes" id="UP000002320">
    <property type="component" value="Unassembled WGS sequence"/>
</dbReference>
<keyword evidence="4" id="KW-1185">Reference proteome</keyword>
<reference evidence="2" key="1">
    <citation type="submission" date="2007-03" db="EMBL/GenBank/DDBJ databases">
        <title>Annotation of Culex pipiens quinquefasciatus.</title>
        <authorList>
            <consortium name="The Broad Institute Genome Sequencing Platform"/>
            <person name="Atkinson P.W."/>
            <person name="Hemingway J."/>
            <person name="Christensen B.M."/>
            <person name="Higgs S."/>
            <person name="Kodira C."/>
            <person name="Hannick L."/>
            <person name="Megy K."/>
            <person name="O'Leary S."/>
            <person name="Pearson M."/>
            <person name="Haas B.J."/>
            <person name="Mauceli E."/>
            <person name="Wortman J.R."/>
            <person name="Lee N.H."/>
            <person name="Guigo R."/>
            <person name="Stanke M."/>
            <person name="Alvarado L."/>
            <person name="Amedeo P."/>
            <person name="Antoine C.H."/>
            <person name="Arensburger P."/>
            <person name="Bidwell S.L."/>
            <person name="Crawford M."/>
            <person name="Camaro F."/>
            <person name="Devon K."/>
            <person name="Engels R."/>
            <person name="Hammond M."/>
            <person name="Howarth C."/>
            <person name="Koehrsen M."/>
            <person name="Lawson D."/>
            <person name="Montgomery P."/>
            <person name="Nene V."/>
            <person name="Nusbaum C."/>
            <person name="Puiu D."/>
            <person name="Romero-Severson J."/>
            <person name="Severson D.W."/>
            <person name="Shumway M."/>
            <person name="Sisk P."/>
            <person name="Stolte C."/>
            <person name="Zeng Q."/>
            <person name="Eisenstadt E."/>
            <person name="Fraser-Liggett C."/>
            <person name="Strausberg R."/>
            <person name="Galagan J."/>
            <person name="Birren B."/>
            <person name="Collins F.H."/>
        </authorList>
    </citation>
    <scope>NUCLEOTIDE SEQUENCE [LARGE SCALE GENOMIC DNA]</scope>
    <source>
        <strain evidence="2">JHB</strain>
    </source>
</reference>
<gene>
    <name evidence="3" type="primary">6031298</name>
    <name evidence="2" type="ORF">CpipJ_CPIJ000448</name>
</gene>
<evidence type="ECO:0000313" key="4">
    <source>
        <dbReference type="Proteomes" id="UP000002320"/>
    </source>
</evidence>
<dbReference type="EMBL" id="DS231817">
    <property type="protein sequence ID" value="EDS39623.1"/>
    <property type="molecule type" value="Genomic_DNA"/>
</dbReference>
<evidence type="ECO:0000313" key="3">
    <source>
        <dbReference type="EnsemblMetazoa" id="CPIJ000448-PA"/>
    </source>
</evidence>
<evidence type="ECO:0008006" key="5">
    <source>
        <dbReference type="Google" id="ProtNLM"/>
    </source>
</evidence>
<dbReference type="HOGENOM" id="CLU_069908_5_0_1"/>
<accession>B0W084</accession>
<name>B0W084_CULQU</name>
<dbReference type="EnsemblMetazoa" id="CPIJ000448-RA">
    <property type="protein sequence ID" value="CPIJ000448-PA"/>
    <property type="gene ID" value="CPIJ000448"/>
</dbReference>
<dbReference type="VEuPathDB" id="VectorBase:CQUJHB010152"/>
<dbReference type="PANTHER" id="PTHR11008:SF39">
    <property type="entry name" value="CIRCADIAN CLOCK-CONTROLLED PROTEIN-LIKE PROTEIN"/>
    <property type="match status" value="1"/>
</dbReference>
<dbReference type="PANTHER" id="PTHR11008">
    <property type="entry name" value="PROTEIN TAKEOUT-LIKE PROTEIN"/>
    <property type="match status" value="1"/>
</dbReference>
<dbReference type="InterPro" id="IPR010562">
    <property type="entry name" value="Haemolymph_juvenile_hormone-bd"/>
</dbReference>
<proteinExistence type="predicted"/>
<feature type="chain" id="PRO_5014566396" description="Hemolymph juvenile hormone binding protein" evidence="1">
    <location>
        <begin position="20"/>
        <end position="242"/>
    </location>
</feature>
<dbReference type="InterPro" id="IPR038606">
    <property type="entry name" value="To_sf"/>
</dbReference>